<dbReference type="InterPro" id="IPR036397">
    <property type="entry name" value="RNaseH_sf"/>
</dbReference>
<evidence type="ECO:0000313" key="2">
    <source>
        <dbReference type="EMBL" id="CAG9120197.1"/>
    </source>
</evidence>
<dbReference type="Proteomes" id="UP000653454">
    <property type="component" value="Unassembled WGS sequence"/>
</dbReference>
<feature type="compositionally biased region" description="Basic residues" evidence="1">
    <location>
        <begin position="118"/>
        <end position="132"/>
    </location>
</feature>
<feature type="compositionally biased region" description="Basic and acidic residues" evidence="1">
    <location>
        <begin position="190"/>
        <end position="205"/>
    </location>
</feature>
<reference evidence="2" key="1">
    <citation type="submission" date="2020-11" db="EMBL/GenBank/DDBJ databases">
        <authorList>
            <person name="Whiteford S."/>
        </authorList>
    </citation>
    <scope>NUCLEOTIDE SEQUENCE</scope>
</reference>
<dbReference type="EMBL" id="CAJHNJ030000023">
    <property type="protein sequence ID" value="CAG9120197.1"/>
    <property type="molecule type" value="Genomic_DNA"/>
</dbReference>
<gene>
    <name evidence="2" type="ORF">PLXY2_LOCUS7065</name>
</gene>
<dbReference type="PANTHER" id="PTHR33939:SF1">
    <property type="entry name" value="DUF4371 DOMAIN-CONTAINING PROTEIN"/>
    <property type="match status" value="1"/>
</dbReference>
<feature type="region of interest" description="Disordered" evidence="1">
    <location>
        <begin position="51"/>
        <end position="231"/>
    </location>
</feature>
<organism evidence="2 3">
    <name type="scientific">Plutella xylostella</name>
    <name type="common">Diamondback moth</name>
    <name type="synonym">Plutella maculipennis</name>
    <dbReference type="NCBI Taxonomy" id="51655"/>
    <lineage>
        <taxon>Eukaryota</taxon>
        <taxon>Metazoa</taxon>
        <taxon>Ecdysozoa</taxon>
        <taxon>Arthropoda</taxon>
        <taxon>Hexapoda</taxon>
        <taxon>Insecta</taxon>
        <taxon>Pterygota</taxon>
        <taxon>Neoptera</taxon>
        <taxon>Endopterygota</taxon>
        <taxon>Lepidoptera</taxon>
        <taxon>Glossata</taxon>
        <taxon>Ditrysia</taxon>
        <taxon>Yponomeutoidea</taxon>
        <taxon>Plutellidae</taxon>
        <taxon>Plutella</taxon>
    </lineage>
</organism>
<feature type="compositionally biased region" description="Polar residues" evidence="1">
    <location>
        <begin position="220"/>
        <end position="230"/>
    </location>
</feature>
<dbReference type="AlphaFoldDB" id="A0A8S4EVP7"/>
<sequence length="553" mass="61884">MSAIQNKQAVWPPMAGEGLAPLSSKYEKCRHIAEEIYKRIDITFQIKSLEAGSQSDISDQSDQIEIDSNDLSNGTDLFAYDKSDSIPSSTEQDDKKQHKLINLNNNEIKKSVVPIYKPPRKRFRKKVKKRQSKGPSDSEGSSDEAPLSRMADAPPARAPGVAAPAVGAPPSDESDRAMGVPDLSAVTAGREPRLKLKPTEKEKPATKPKAPETITRFEDTTSPTKLSNPMETEIKPLDLASESRAVEKPVNFTKPYLPECRVNIEVFKPIDFSAAKVGKDNRSTVKSKAAKESKAEKAKAEIAKGLDKTKTQLTNENKSDTKKNDAKIPETTEAVEKISKKETKDGEKEKGGDWRKCSMCNLPCRGERGLRRHMSLSHILVPEDVVRPKTRKGKRLIITHVWSEDGFVEGALLVFESKKDGDYHKEMNSHTFENWFKGMIEKLPENSVIFMDTGYHSRKIEKIPTANTKKEDIIGWLKGDVAANNTTFKLRELKELFAAAVQKVTPEKWKKCCKHVIDVVEQMNQMDHNFENLSESFIINVNDSSDESSESDE</sequence>
<feature type="compositionally biased region" description="Low complexity" evidence="1">
    <location>
        <begin position="151"/>
        <end position="170"/>
    </location>
</feature>
<name>A0A8S4EVP7_PLUXY</name>
<evidence type="ECO:0000256" key="1">
    <source>
        <dbReference type="SAM" id="MobiDB-lite"/>
    </source>
</evidence>
<feature type="compositionally biased region" description="Basic and acidic residues" evidence="1">
    <location>
        <begin position="278"/>
        <end position="310"/>
    </location>
</feature>
<proteinExistence type="predicted"/>
<feature type="compositionally biased region" description="Basic and acidic residues" evidence="1">
    <location>
        <begin position="317"/>
        <end position="352"/>
    </location>
</feature>
<comment type="caution">
    <text evidence="2">The sequence shown here is derived from an EMBL/GenBank/DDBJ whole genome shotgun (WGS) entry which is preliminary data.</text>
</comment>
<protein>
    <submittedName>
        <fullName evidence="2">(diamondback moth) hypothetical protein</fullName>
    </submittedName>
</protein>
<keyword evidence="3" id="KW-1185">Reference proteome</keyword>
<dbReference type="PANTHER" id="PTHR33939">
    <property type="entry name" value="PROTEIN CBG22215"/>
    <property type="match status" value="1"/>
</dbReference>
<evidence type="ECO:0000313" key="3">
    <source>
        <dbReference type="Proteomes" id="UP000653454"/>
    </source>
</evidence>
<feature type="region of interest" description="Disordered" evidence="1">
    <location>
        <begin position="278"/>
        <end position="352"/>
    </location>
</feature>
<dbReference type="Gene3D" id="3.30.420.10">
    <property type="entry name" value="Ribonuclease H-like superfamily/Ribonuclease H"/>
    <property type="match status" value="1"/>
</dbReference>
<accession>A0A8S4EVP7</accession>
<dbReference type="GO" id="GO:0003676">
    <property type="term" value="F:nucleic acid binding"/>
    <property type="evidence" value="ECO:0007669"/>
    <property type="project" value="InterPro"/>
</dbReference>